<organism evidence="1 2">
    <name type="scientific">Puccinia sorghi</name>
    <dbReference type="NCBI Taxonomy" id="27349"/>
    <lineage>
        <taxon>Eukaryota</taxon>
        <taxon>Fungi</taxon>
        <taxon>Dikarya</taxon>
        <taxon>Basidiomycota</taxon>
        <taxon>Pucciniomycotina</taxon>
        <taxon>Pucciniomycetes</taxon>
        <taxon>Pucciniales</taxon>
        <taxon>Pucciniaceae</taxon>
        <taxon>Puccinia</taxon>
    </lineage>
</organism>
<evidence type="ECO:0000313" key="2">
    <source>
        <dbReference type="Proteomes" id="UP000037035"/>
    </source>
</evidence>
<keyword evidence="2" id="KW-1185">Reference proteome</keyword>
<comment type="caution">
    <text evidence="1">The sequence shown here is derived from an EMBL/GenBank/DDBJ whole genome shotgun (WGS) entry which is preliminary data.</text>
</comment>
<proteinExistence type="predicted"/>
<protein>
    <submittedName>
        <fullName evidence="1">Uncharacterized protein</fullName>
    </submittedName>
</protein>
<evidence type="ECO:0000313" key="1">
    <source>
        <dbReference type="EMBL" id="KNZ62916.1"/>
    </source>
</evidence>
<dbReference type="Proteomes" id="UP000037035">
    <property type="component" value="Unassembled WGS sequence"/>
</dbReference>
<accession>A0A0L6VQD9</accession>
<reference evidence="1 2" key="1">
    <citation type="submission" date="2015-08" db="EMBL/GenBank/DDBJ databases">
        <title>Next Generation Sequencing and Analysis of the Genome of Puccinia sorghi L Schw, the Causal Agent of Maize Common Rust.</title>
        <authorList>
            <person name="Rochi L."/>
            <person name="Burguener G."/>
            <person name="Darino M."/>
            <person name="Turjanski A."/>
            <person name="Kreff E."/>
            <person name="Dieguez M.J."/>
            <person name="Sacco F."/>
        </authorList>
    </citation>
    <scope>NUCLEOTIDE SEQUENCE [LARGE SCALE GENOMIC DNA]</scope>
    <source>
        <strain evidence="1 2">RO10H11247</strain>
    </source>
</reference>
<sequence>MADTRAGSAPRVASQEVDLDWLNKSSRNDGFRRAMLKAALDTTPQVTEENYSVWKDKMSGLLELRGVLDALESPITQLSKDKNAELKLLLISKMNSQRKCGDRSRKDSRCQPL</sequence>
<dbReference type="VEuPathDB" id="FungiDB:VP01_12087g1"/>
<gene>
    <name evidence="1" type="ORF">VP01_12087g1</name>
</gene>
<dbReference type="EMBL" id="LAVV01002318">
    <property type="protein sequence ID" value="KNZ62916.1"/>
    <property type="molecule type" value="Genomic_DNA"/>
</dbReference>
<name>A0A0L6VQD9_9BASI</name>
<dbReference type="AlphaFoldDB" id="A0A0L6VQD9"/>